<dbReference type="SUPFAM" id="SSF53850">
    <property type="entry name" value="Periplasmic binding protein-like II"/>
    <property type="match status" value="2"/>
</dbReference>
<dbReference type="Gene3D" id="3.40.190.10">
    <property type="entry name" value="Periplasmic binding protein-like II"/>
    <property type="match status" value="4"/>
</dbReference>
<name>A0ABT3P8V2_9ALTE</name>
<comment type="caution">
    <text evidence="2">The sequence shown here is derived from an EMBL/GenBank/DDBJ whole genome shotgun (WGS) entry which is preliminary data.</text>
</comment>
<dbReference type="EMBL" id="JAPFRD010000011">
    <property type="protein sequence ID" value="MCW8109206.1"/>
    <property type="molecule type" value="Genomic_DNA"/>
</dbReference>
<gene>
    <name evidence="2" type="ORF">OPS25_11920</name>
</gene>
<sequence length="500" mass="55694">MPDAQKSKIRVITSNSPVFSEIDAQGEVSGFTVSLVKGVIANAGIDARFETLPFATVISELGSKKPDVVSVLARTPERENDYYWITPLTANPVALFVKSDSPFVNQQNLSMADIPRISVLENDYRESILRQHEINQIVLKDSWAEAVNATLSGEADGLFFSQMGVALVCKQHQLDCSRLVKVLLWDTAYSYIVLPKTVENSELAAKLTVAASEYKASSAYRKLIEQTVPQLRKYLPDVSVEEGIISFVGDKQLGSTNDLWVIADLIPYFAEMDSRGNIVGYIPDLVRKILHQAGLEQQILAAPWERIVREAQSKSNVLAFAVARTPDREELFHWLTPVTRNMHALFGIDGKTYTSLGDIPKDKKIATLRSDYRSEVSREAGLTTIEFDSWGSAMAAVLSGEADYIFGSQGGIQVGCKEISKACRDVQLVMPHRYVTAYIVLSKIGTQPELVEKLKNAAVVVKQSEEYKQWAQQWSENTKMKKGLEQHVENGVINLWRMAK</sequence>
<feature type="domain" description="Solute-binding protein family 3/N-terminal" evidence="1">
    <location>
        <begin position="8"/>
        <end position="231"/>
    </location>
</feature>
<evidence type="ECO:0000313" key="3">
    <source>
        <dbReference type="Proteomes" id="UP001142810"/>
    </source>
</evidence>
<dbReference type="Proteomes" id="UP001142810">
    <property type="component" value="Unassembled WGS sequence"/>
</dbReference>
<protein>
    <submittedName>
        <fullName evidence="2">Transporter substrate-binding domain-containing protein</fullName>
    </submittedName>
</protein>
<evidence type="ECO:0000313" key="2">
    <source>
        <dbReference type="EMBL" id="MCW8109206.1"/>
    </source>
</evidence>
<accession>A0ABT3P8V2</accession>
<keyword evidence="3" id="KW-1185">Reference proteome</keyword>
<dbReference type="InterPro" id="IPR001638">
    <property type="entry name" value="Solute-binding_3/MltF_N"/>
</dbReference>
<dbReference type="SMART" id="SM00062">
    <property type="entry name" value="PBPb"/>
    <property type="match status" value="2"/>
</dbReference>
<evidence type="ECO:0000259" key="1">
    <source>
        <dbReference type="SMART" id="SM00062"/>
    </source>
</evidence>
<dbReference type="RefSeq" id="WP_265618422.1">
    <property type="nucleotide sequence ID" value="NZ_JAPFRD010000011.1"/>
</dbReference>
<dbReference type="PANTHER" id="PTHR38834:SF3">
    <property type="entry name" value="SOLUTE-BINDING PROTEIN FAMILY 3_N-TERMINAL DOMAIN-CONTAINING PROTEIN"/>
    <property type="match status" value="1"/>
</dbReference>
<organism evidence="2 3">
    <name type="scientific">Alteromonas aquimaris</name>
    <dbReference type="NCBI Taxonomy" id="2998417"/>
    <lineage>
        <taxon>Bacteria</taxon>
        <taxon>Pseudomonadati</taxon>
        <taxon>Pseudomonadota</taxon>
        <taxon>Gammaproteobacteria</taxon>
        <taxon>Alteromonadales</taxon>
        <taxon>Alteromonadaceae</taxon>
        <taxon>Alteromonas/Salinimonas group</taxon>
        <taxon>Alteromonas</taxon>
    </lineage>
</organism>
<dbReference type="PANTHER" id="PTHR38834">
    <property type="entry name" value="PERIPLASMIC SUBSTRATE BINDING PROTEIN FAMILY 3"/>
    <property type="match status" value="1"/>
</dbReference>
<feature type="domain" description="Solute-binding protein family 3/N-terminal" evidence="1">
    <location>
        <begin position="258"/>
        <end position="477"/>
    </location>
</feature>
<reference evidence="2" key="1">
    <citation type="submission" date="2022-11" db="EMBL/GenBank/DDBJ databases">
        <title>Alteromonas sp. nov., isolated from sea water of the Qingdao.</title>
        <authorList>
            <person name="Wang Q."/>
        </authorList>
    </citation>
    <scope>NUCLEOTIDE SEQUENCE</scope>
    <source>
        <strain evidence="2">ASW11-7</strain>
    </source>
</reference>
<proteinExistence type="predicted"/>
<dbReference type="Pfam" id="PF00497">
    <property type="entry name" value="SBP_bac_3"/>
    <property type="match status" value="2"/>
</dbReference>